<comment type="caution">
    <text evidence="2">The sequence shown here is derived from an EMBL/GenBank/DDBJ whole genome shotgun (WGS) entry which is preliminary data.</text>
</comment>
<keyword evidence="1" id="KW-1133">Transmembrane helix</keyword>
<dbReference type="PANTHER" id="PTHR33444">
    <property type="entry name" value="SI:DKEY-19B23.12-RELATED"/>
    <property type="match status" value="1"/>
</dbReference>
<gene>
    <name evidence="2" type="ORF">NQ317_010290</name>
</gene>
<reference evidence="2" key="1">
    <citation type="journal article" date="2023" name="Insect Mol. Biol.">
        <title>Genome sequencing provides insights into the evolution of gene families encoding plant cell wall-degrading enzymes in longhorned beetles.</title>
        <authorList>
            <person name="Shin N.R."/>
            <person name="Okamura Y."/>
            <person name="Kirsch R."/>
            <person name="Pauchet Y."/>
        </authorList>
    </citation>
    <scope>NUCLEOTIDE SEQUENCE</scope>
    <source>
        <strain evidence="2">MMC_N1</strain>
    </source>
</reference>
<evidence type="ECO:0000313" key="3">
    <source>
        <dbReference type="Proteomes" id="UP001162164"/>
    </source>
</evidence>
<protein>
    <submittedName>
        <fullName evidence="2">Uncharacterized protein</fullName>
    </submittedName>
</protein>
<dbReference type="InterPro" id="IPR040350">
    <property type="entry name" value="TMEM272"/>
</dbReference>
<dbReference type="PANTHER" id="PTHR33444:SF2">
    <property type="entry name" value="MARVEL DOMAIN-CONTAINING PROTEIN"/>
    <property type="match status" value="1"/>
</dbReference>
<keyword evidence="1" id="KW-0472">Membrane</keyword>
<evidence type="ECO:0000256" key="1">
    <source>
        <dbReference type="SAM" id="Phobius"/>
    </source>
</evidence>
<keyword evidence="3" id="KW-1185">Reference proteome</keyword>
<evidence type="ECO:0000313" key="2">
    <source>
        <dbReference type="EMBL" id="KAJ8969190.1"/>
    </source>
</evidence>
<name>A0ABQ9IYK0_9CUCU</name>
<accession>A0ABQ9IYK0</accession>
<organism evidence="2 3">
    <name type="scientific">Molorchus minor</name>
    <dbReference type="NCBI Taxonomy" id="1323400"/>
    <lineage>
        <taxon>Eukaryota</taxon>
        <taxon>Metazoa</taxon>
        <taxon>Ecdysozoa</taxon>
        <taxon>Arthropoda</taxon>
        <taxon>Hexapoda</taxon>
        <taxon>Insecta</taxon>
        <taxon>Pterygota</taxon>
        <taxon>Neoptera</taxon>
        <taxon>Endopterygota</taxon>
        <taxon>Coleoptera</taxon>
        <taxon>Polyphaga</taxon>
        <taxon>Cucujiformia</taxon>
        <taxon>Chrysomeloidea</taxon>
        <taxon>Cerambycidae</taxon>
        <taxon>Lamiinae</taxon>
        <taxon>Monochamini</taxon>
        <taxon>Molorchus</taxon>
    </lineage>
</organism>
<dbReference type="EMBL" id="JAPWTJ010001853">
    <property type="protein sequence ID" value="KAJ8969190.1"/>
    <property type="molecule type" value="Genomic_DNA"/>
</dbReference>
<feature type="transmembrane region" description="Helical" evidence="1">
    <location>
        <begin position="153"/>
        <end position="178"/>
    </location>
</feature>
<keyword evidence="1" id="KW-0812">Transmembrane</keyword>
<proteinExistence type="predicted"/>
<sequence length="206" mass="23678">MPEESFGFNHTDRLNILKSITFVNIMAGRNTQTEKNRFEQTCDMFKQIYHRTKGAIISMLMYSSADDSSFLIVMGISGTLSTTLSLTKKALGSVYPSFHHIKYSCSYRNCISHSRADEPYIILLHTGSIWVFKVYRPSYDSLDEERYCHRTTYILAMVYICVTYALIGIFLLVIICFYCTCVMSYKFACTDGSKDPEEVKNSDRPK</sequence>
<dbReference type="Proteomes" id="UP001162164">
    <property type="component" value="Unassembled WGS sequence"/>
</dbReference>